<gene>
    <name evidence="3" type="ORF">SAMN05216259_103155</name>
</gene>
<dbReference type="Proteomes" id="UP000199341">
    <property type="component" value="Unassembled WGS sequence"/>
</dbReference>
<keyword evidence="3" id="KW-0540">Nuclease</keyword>
<sequence>MLDAGYDAPRISHLLSDLPVEVLGRTRSNRVMPRPAPSRSEFAAANPAGGRPPKHGGEARLR</sequence>
<organism evidence="3 4">
    <name type="scientific">Actinacidiphila guanduensis</name>
    <dbReference type="NCBI Taxonomy" id="310781"/>
    <lineage>
        <taxon>Bacteria</taxon>
        <taxon>Bacillati</taxon>
        <taxon>Actinomycetota</taxon>
        <taxon>Actinomycetes</taxon>
        <taxon>Kitasatosporales</taxon>
        <taxon>Streptomycetaceae</taxon>
        <taxon>Actinacidiphila</taxon>
    </lineage>
</organism>
<dbReference type="EMBL" id="FNIE01000003">
    <property type="protein sequence ID" value="SDN20505.1"/>
    <property type="molecule type" value="Genomic_DNA"/>
</dbReference>
<keyword evidence="3" id="KW-0378">Hydrolase</keyword>
<evidence type="ECO:0000313" key="3">
    <source>
        <dbReference type="EMBL" id="SDN20505.1"/>
    </source>
</evidence>
<evidence type="ECO:0000259" key="2">
    <source>
        <dbReference type="Pfam" id="PF13546"/>
    </source>
</evidence>
<name>A0A1G9ZH62_9ACTN</name>
<accession>A0A1G9ZH62</accession>
<dbReference type="InterPro" id="IPR038721">
    <property type="entry name" value="IS701-like_DDE_dom"/>
</dbReference>
<dbReference type="Pfam" id="PF13546">
    <property type="entry name" value="DDE_5"/>
    <property type="match status" value="1"/>
</dbReference>
<keyword evidence="4" id="KW-1185">Reference proteome</keyword>
<keyword evidence="3" id="KW-0255">Endonuclease</keyword>
<evidence type="ECO:0000256" key="1">
    <source>
        <dbReference type="SAM" id="MobiDB-lite"/>
    </source>
</evidence>
<dbReference type="STRING" id="310781.SAMN05216259_103155"/>
<dbReference type="AlphaFoldDB" id="A0A1G9ZH62"/>
<evidence type="ECO:0000313" key="4">
    <source>
        <dbReference type="Proteomes" id="UP000199341"/>
    </source>
</evidence>
<feature type="region of interest" description="Disordered" evidence="1">
    <location>
        <begin position="25"/>
        <end position="62"/>
    </location>
</feature>
<reference evidence="3 4" key="1">
    <citation type="submission" date="2016-10" db="EMBL/GenBank/DDBJ databases">
        <authorList>
            <person name="de Groot N.N."/>
        </authorList>
    </citation>
    <scope>NUCLEOTIDE SEQUENCE [LARGE SCALE GENOMIC DNA]</scope>
    <source>
        <strain evidence="3 4">CGMCC 4.2022</strain>
    </source>
</reference>
<protein>
    <submittedName>
        <fullName evidence="3">DDE superfamily endonuclease</fullName>
    </submittedName>
</protein>
<feature type="domain" description="Transposase IS701-like DDE" evidence="2">
    <location>
        <begin position="2"/>
        <end position="60"/>
    </location>
</feature>
<dbReference type="GO" id="GO:0004519">
    <property type="term" value="F:endonuclease activity"/>
    <property type="evidence" value="ECO:0007669"/>
    <property type="project" value="UniProtKB-KW"/>
</dbReference>
<proteinExistence type="predicted"/>